<keyword evidence="2" id="KW-0732">Signal</keyword>
<keyword evidence="1" id="KW-0812">Transmembrane</keyword>
<feature type="chain" id="PRO_5026273077" evidence="2">
    <location>
        <begin position="16"/>
        <end position="297"/>
    </location>
</feature>
<organism evidence="3 4">
    <name type="scientific">Aphanomyces euteiches</name>
    <dbReference type="NCBI Taxonomy" id="100861"/>
    <lineage>
        <taxon>Eukaryota</taxon>
        <taxon>Sar</taxon>
        <taxon>Stramenopiles</taxon>
        <taxon>Oomycota</taxon>
        <taxon>Saprolegniomycetes</taxon>
        <taxon>Saprolegniales</taxon>
        <taxon>Verrucalvaceae</taxon>
        <taxon>Aphanomyces</taxon>
    </lineage>
</organism>
<keyword evidence="1" id="KW-1133">Transmembrane helix</keyword>
<dbReference type="Gene3D" id="1.10.239.10">
    <property type="entry name" value="Elicitin domain"/>
    <property type="match status" value="1"/>
</dbReference>
<feature type="signal peptide" evidence="2">
    <location>
        <begin position="1"/>
        <end position="15"/>
    </location>
</feature>
<evidence type="ECO:0000256" key="2">
    <source>
        <dbReference type="SAM" id="SignalP"/>
    </source>
</evidence>
<proteinExistence type="predicted"/>
<keyword evidence="1" id="KW-0472">Membrane</keyword>
<name>A0A6G0WY79_9STRA</name>
<evidence type="ECO:0000313" key="3">
    <source>
        <dbReference type="EMBL" id="KAF0732449.1"/>
    </source>
</evidence>
<dbReference type="AlphaFoldDB" id="A0A6G0WY79"/>
<accession>A0A6G0WY79</accession>
<dbReference type="VEuPathDB" id="FungiDB:AeMF1_012906"/>
<evidence type="ECO:0000256" key="1">
    <source>
        <dbReference type="SAM" id="Phobius"/>
    </source>
</evidence>
<dbReference type="Proteomes" id="UP000481153">
    <property type="component" value="Unassembled WGS sequence"/>
</dbReference>
<gene>
    <name evidence="3" type="ORF">Ae201684_010439</name>
</gene>
<dbReference type="InterPro" id="IPR036470">
    <property type="entry name" value="Elicitin_sf"/>
</dbReference>
<comment type="caution">
    <text evidence="3">The sequence shown here is derived from an EMBL/GenBank/DDBJ whole genome shotgun (WGS) entry which is preliminary data.</text>
</comment>
<feature type="transmembrane region" description="Helical" evidence="1">
    <location>
        <begin position="259"/>
        <end position="279"/>
    </location>
</feature>
<dbReference type="VEuPathDB" id="FungiDB:AeMF1_012905"/>
<reference evidence="3 4" key="1">
    <citation type="submission" date="2019-07" db="EMBL/GenBank/DDBJ databases">
        <title>Genomics analysis of Aphanomyces spp. identifies a new class of oomycete effector associated with host adaptation.</title>
        <authorList>
            <person name="Gaulin E."/>
        </authorList>
    </citation>
    <scope>NUCLEOTIDE SEQUENCE [LARGE SCALE GENOMIC DNA]</scope>
    <source>
        <strain evidence="3 4">ATCC 201684</strain>
    </source>
</reference>
<sequence length="297" mass="31807">MKLLGLALLFGLASTQQFMIDFDSPDVVHCSKTQYNEVKLAVSTSANLVPCAEAIGVSPDVLLNGKIENEALAKAKASNACEHLYADVQVASAGKDCIELDAFQNITWTMASALVDMGTLPKASTPCDKKKVVQSLMKLLFNPHLFPCFDDVGLYHDFVFSYRSSSYLPSVEQFELARSSDECRAVVKELGASIAAFPHCSIDSNGTDIQVFEAISFDVLMDWIEFGIKLQAFAHGAAPSVPNLMAAQMSNATHEGESLSMTAAIGFMAVGALIAVAAIHKRRRSSAGYVPIGPTSA</sequence>
<evidence type="ECO:0000313" key="4">
    <source>
        <dbReference type="Proteomes" id="UP000481153"/>
    </source>
</evidence>
<protein>
    <submittedName>
        <fullName evidence="3">Uncharacterized protein</fullName>
    </submittedName>
</protein>
<keyword evidence="4" id="KW-1185">Reference proteome</keyword>
<dbReference type="EMBL" id="VJMJ01000132">
    <property type="protein sequence ID" value="KAF0732449.1"/>
    <property type="molecule type" value="Genomic_DNA"/>
</dbReference>
<dbReference type="GO" id="GO:0005576">
    <property type="term" value="C:extracellular region"/>
    <property type="evidence" value="ECO:0007669"/>
    <property type="project" value="InterPro"/>
</dbReference>